<evidence type="ECO:0000256" key="1">
    <source>
        <dbReference type="SAM" id="Phobius"/>
    </source>
</evidence>
<comment type="caution">
    <text evidence="3">The sequence shown here is derived from an EMBL/GenBank/DDBJ whole genome shotgun (WGS) entry which is preliminary data.</text>
</comment>
<feature type="transmembrane region" description="Helical" evidence="1">
    <location>
        <begin position="321"/>
        <end position="338"/>
    </location>
</feature>
<dbReference type="Pfam" id="PF01757">
    <property type="entry name" value="Acyl_transf_3"/>
    <property type="match status" value="1"/>
</dbReference>
<dbReference type="Proteomes" id="UP000700815">
    <property type="component" value="Unassembled WGS sequence"/>
</dbReference>
<sequence>MPASRGRILWVDYAKAFAIIGVFVMHGAAPDGLSAVVSAYDMMVFFFLSGFVFSTRKYRSFPPFLRNKVRTLIVPGLFLSVVPFLVERLIGLLHGETWSPAAYLTWFAGYAINLRGHDGFGVIPWFLTCLFMMEVGGYALLRFLDRFGLRGRRRDAALVVAAVIAVTLGWTYSAYVYIVLPWGCDVALSMFGFFVLGILLRRHARALRRALSAWVILPAAMVLIVSVWVNGHVFHGSVNPYMNDLGNPACFVVGAVSGVWMVLAVSRLIADVPAMNRALGGTLSYWGRNTLVFYCVNAPIYPSLIPWLLSLIGLDTTSSDIAMRMACCFGAILINLAICTPCAEIMNRCLPGILGKTQRSSAVAAYDGAIR</sequence>
<gene>
    <name evidence="3" type="ORF">KIH79_01845</name>
</gene>
<dbReference type="PANTHER" id="PTHR37312:SF1">
    <property type="entry name" value="MEMBRANE-BOUND ACYLTRANSFERASE YKRP-RELATED"/>
    <property type="match status" value="1"/>
</dbReference>
<feature type="transmembrane region" description="Helical" evidence="1">
    <location>
        <begin position="12"/>
        <end position="29"/>
    </location>
</feature>
<reference evidence="3 4" key="1">
    <citation type="submission" date="2021-05" db="EMBL/GenBank/DDBJ databases">
        <title>Phylogenetic classification of ten novel species belonging to the genus Bifidobacterium comprising B. colchicus sp. nov., B. abeli sp. nov., B. bicoloris sp. nov., B. guerezis sp. nov., B. rosaliae sp. nov., B. santillanensis sp. nov., B. argentati sp. nov., B. amazzoni sp. nov., B. pluviali sp. nov., and B. pinnaculum sp. nov.</title>
        <authorList>
            <person name="Lugli G.A."/>
            <person name="Ruiz Garcia L."/>
            <person name="Margolles A."/>
            <person name="Ventura M."/>
        </authorList>
    </citation>
    <scope>NUCLEOTIDE SEQUENCE [LARGE SCALE GENOMIC DNA]</scope>
    <source>
        <strain evidence="3 4">82T10</strain>
    </source>
</reference>
<feature type="transmembrane region" description="Helical" evidence="1">
    <location>
        <begin position="35"/>
        <end position="55"/>
    </location>
</feature>
<keyword evidence="1" id="KW-0812">Transmembrane</keyword>
<dbReference type="PANTHER" id="PTHR37312">
    <property type="entry name" value="MEMBRANE-BOUND ACYLTRANSFERASE YKRP-RELATED"/>
    <property type="match status" value="1"/>
</dbReference>
<keyword evidence="3" id="KW-0012">Acyltransferase</keyword>
<keyword evidence="1" id="KW-1133">Transmembrane helix</keyword>
<keyword evidence="4" id="KW-1185">Reference proteome</keyword>
<feature type="transmembrane region" description="Helical" evidence="1">
    <location>
        <begin position="156"/>
        <end position="173"/>
    </location>
</feature>
<feature type="transmembrane region" description="Helical" evidence="1">
    <location>
        <begin position="179"/>
        <end position="199"/>
    </location>
</feature>
<dbReference type="GO" id="GO:0016746">
    <property type="term" value="F:acyltransferase activity"/>
    <property type="evidence" value="ECO:0007669"/>
    <property type="project" value="UniProtKB-KW"/>
</dbReference>
<proteinExistence type="predicted"/>
<dbReference type="EMBL" id="JAHBBH010000003">
    <property type="protein sequence ID" value="MBW3091715.1"/>
    <property type="molecule type" value="Genomic_DNA"/>
</dbReference>
<organism evidence="3 4">
    <name type="scientific">Bifidobacterium miconis</name>
    <dbReference type="NCBI Taxonomy" id="2834435"/>
    <lineage>
        <taxon>Bacteria</taxon>
        <taxon>Bacillati</taxon>
        <taxon>Actinomycetota</taxon>
        <taxon>Actinomycetes</taxon>
        <taxon>Bifidobacteriales</taxon>
        <taxon>Bifidobacteriaceae</taxon>
        <taxon>Bifidobacterium</taxon>
    </lineage>
</organism>
<dbReference type="InterPro" id="IPR052734">
    <property type="entry name" value="Nod_factor_acetyltransferase"/>
</dbReference>
<keyword evidence="1" id="KW-0472">Membrane</keyword>
<accession>A0ABS6WCF8</accession>
<feature type="transmembrane region" description="Helical" evidence="1">
    <location>
        <begin position="122"/>
        <end position="144"/>
    </location>
</feature>
<keyword evidence="3" id="KW-0808">Transferase</keyword>
<feature type="domain" description="Acyltransferase 3" evidence="2">
    <location>
        <begin position="9"/>
        <end position="338"/>
    </location>
</feature>
<feature type="transmembrane region" description="Helical" evidence="1">
    <location>
        <begin position="291"/>
        <end position="309"/>
    </location>
</feature>
<feature type="transmembrane region" description="Helical" evidence="1">
    <location>
        <begin position="67"/>
        <end position="86"/>
    </location>
</feature>
<evidence type="ECO:0000313" key="4">
    <source>
        <dbReference type="Proteomes" id="UP000700815"/>
    </source>
</evidence>
<evidence type="ECO:0000313" key="3">
    <source>
        <dbReference type="EMBL" id="MBW3091715.1"/>
    </source>
</evidence>
<feature type="transmembrane region" description="Helical" evidence="1">
    <location>
        <begin position="211"/>
        <end position="231"/>
    </location>
</feature>
<protein>
    <submittedName>
        <fullName evidence="3">Acyltransferase family protein</fullName>
    </submittedName>
</protein>
<evidence type="ECO:0000259" key="2">
    <source>
        <dbReference type="Pfam" id="PF01757"/>
    </source>
</evidence>
<feature type="transmembrane region" description="Helical" evidence="1">
    <location>
        <begin position="251"/>
        <end position="270"/>
    </location>
</feature>
<dbReference type="InterPro" id="IPR002656">
    <property type="entry name" value="Acyl_transf_3_dom"/>
</dbReference>
<name>A0ABS6WCF8_9BIFI</name>